<dbReference type="InterPro" id="IPR021333">
    <property type="entry name" value="DUF2946"/>
</dbReference>
<sequence>MAVNFQQIPPHNRQTTLAVCVCLFAVVIIYFAPLFAQIGNALSPQPTTSTMALKVTNTAEHHHAKTPLEETSRHHSVIESTHTDHSGHHGHHGTIESINLLEACGYCSLLFHLNWIDSRPFELIPLAQSLYPKVATLATSHKQFIPHTSKHARAPPIIAS</sequence>
<keyword evidence="1" id="KW-0472">Membrane</keyword>
<keyword evidence="3" id="KW-1185">Reference proteome</keyword>
<proteinExistence type="predicted"/>
<keyword evidence="1" id="KW-0812">Transmembrane</keyword>
<dbReference type="AlphaFoldDB" id="A0A3M8Q0M3"/>
<gene>
    <name evidence="2" type="ORF">EBI00_12070</name>
</gene>
<comment type="caution">
    <text evidence="2">The sequence shown here is derived from an EMBL/GenBank/DDBJ whole genome shotgun (WGS) entry which is preliminary data.</text>
</comment>
<evidence type="ECO:0000313" key="2">
    <source>
        <dbReference type="EMBL" id="RNF49667.1"/>
    </source>
</evidence>
<reference evidence="2 3" key="1">
    <citation type="journal article" date="2012" name="Int. J. Syst. Evol. Microbiol.">
        <title>Marinomonas hwangdonensis sp. nov., isolated from seawater.</title>
        <authorList>
            <person name="Jung Y.T."/>
            <person name="Oh T.K."/>
            <person name="Yoon J.H."/>
        </authorList>
    </citation>
    <scope>NUCLEOTIDE SEQUENCE [LARGE SCALE GENOMIC DNA]</scope>
    <source>
        <strain evidence="2 3">HDW-15</strain>
    </source>
</reference>
<evidence type="ECO:0000256" key="1">
    <source>
        <dbReference type="SAM" id="Phobius"/>
    </source>
</evidence>
<name>A0A3M8Q0M3_9GAMM</name>
<organism evidence="2 3">
    <name type="scientific">Marinomonas hwangdonensis</name>
    <dbReference type="NCBI Taxonomy" id="1053647"/>
    <lineage>
        <taxon>Bacteria</taxon>
        <taxon>Pseudomonadati</taxon>
        <taxon>Pseudomonadota</taxon>
        <taxon>Gammaproteobacteria</taxon>
        <taxon>Oceanospirillales</taxon>
        <taxon>Oceanospirillaceae</taxon>
        <taxon>Marinomonas</taxon>
    </lineage>
</organism>
<keyword evidence="1" id="KW-1133">Transmembrane helix</keyword>
<dbReference type="Proteomes" id="UP000280507">
    <property type="component" value="Unassembled WGS sequence"/>
</dbReference>
<protein>
    <submittedName>
        <fullName evidence="2">DUF2946 domain-containing protein</fullName>
    </submittedName>
</protein>
<dbReference type="EMBL" id="RIZG01000007">
    <property type="protein sequence ID" value="RNF49667.1"/>
    <property type="molecule type" value="Genomic_DNA"/>
</dbReference>
<accession>A0A3M8Q0M3</accession>
<dbReference type="Pfam" id="PF11162">
    <property type="entry name" value="DUF2946"/>
    <property type="match status" value="1"/>
</dbReference>
<feature type="transmembrane region" description="Helical" evidence="1">
    <location>
        <begin position="16"/>
        <end position="36"/>
    </location>
</feature>
<evidence type="ECO:0000313" key="3">
    <source>
        <dbReference type="Proteomes" id="UP000280507"/>
    </source>
</evidence>